<dbReference type="InterPro" id="IPR029063">
    <property type="entry name" value="SAM-dependent_MTases_sf"/>
</dbReference>
<name>A0ABR5VE74_MARGR</name>
<organism evidence="6 7">
    <name type="scientific">Marichromatium gracile</name>
    <name type="common">Chromatium gracile</name>
    <dbReference type="NCBI Taxonomy" id="1048"/>
    <lineage>
        <taxon>Bacteria</taxon>
        <taxon>Pseudomonadati</taxon>
        <taxon>Pseudomonadota</taxon>
        <taxon>Gammaproteobacteria</taxon>
        <taxon>Chromatiales</taxon>
        <taxon>Chromatiaceae</taxon>
        <taxon>Marichromatium</taxon>
    </lineage>
</organism>
<dbReference type="Proteomes" id="UP000075766">
    <property type="component" value="Unassembled WGS sequence"/>
</dbReference>
<feature type="domain" description="O-methyltransferase dimerisation" evidence="4">
    <location>
        <begin position="18"/>
        <end position="92"/>
    </location>
</feature>
<evidence type="ECO:0000256" key="3">
    <source>
        <dbReference type="ARBA" id="ARBA00022691"/>
    </source>
</evidence>
<dbReference type="InterPro" id="IPR012967">
    <property type="entry name" value="COMT_dimerisation"/>
</dbReference>
<evidence type="ECO:0000313" key="6">
    <source>
        <dbReference type="EMBL" id="KXX63969.1"/>
    </source>
</evidence>
<dbReference type="PANTHER" id="PTHR43712:SF2">
    <property type="entry name" value="O-METHYLTRANSFERASE CICE"/>
    <property type="match status" value="1"/>
</dbReference>
<dbReference type="PROSITE" id="PS51683">
    <property type="entry name" value="SAM_OMT_II"/>
    <property type="match status" value="1"/>
</dbReference>
<feature type="domain" description="Methyltransferase" evidence="5">
    <location>
        <begin position="176"/>
        <end position="272"/>
    </location>
</feature>
<dbReference type="CDD" id="cd02440">
    <property type="entry name" value="AdoMet_MTases"/>
    <property type="match status" value="1"/>
</dbReference>
<dbReference type="Gene3D" id="3.40.50.150">
    <property type="entry name" value="Vaccinia Virus protein VP39"/>
    <property type="match status" value="1"/>
</dbReference>
<reference evidence="6 7" key="1">
    <citation type="submission" date="2016-02" db="EMBL/GenBank/DDBJ databases">
        <title>Genome sequence of Marichromatium gracile YL-28, a purple sulfur bacterium.</title>
        <authorList>
            <person name="Zhao C."/>
            <person name="Hong X."/>
            <person name="Chen S."/>
            <person name="Yang S."/>
        </authorList>
    </citation>
    <scope>NUCLEOTIDE SEQUENCE [LARGE SCALE GENOMIC DNA]</scope>
    <source>
        <strain evidence="6 7">YL28</strain>
    </source>
</reference>
<dbReference type="InterPro" id="IPR036388">
    <property type="entry name" value="WH-like_DNA-bd_sf"/>
</dbReference>
<dbReference type="Pfam" id="PF13649">
    <property type="entry name" value="Methyltransf_25"/>
    <property type="match status" value="1"/>
</dbReference>
<evidence type="ECO:0000256" key="2">
    <source>
        <dbReference type="ARBA" id="ARBA00022679"/>
    </source>
</evidence>
<keyword evidence="2" id="KW-0808">Transferase</keyword>
<keyword evidence="7" id="KW-1185">Reference proteome</keyword>
<accession>A0ABR5VE74</accession>
<dbReference type="PANTHER" id="PTHR43712">
    <property type="entry name" value="PUTATIVE (AFU_ORTHOLOGUE AFUA_4G14580)-RELATED"/>
    <property type="match status" value="1"/>
</dbReference>
<protein>
    <recommendedName>
        <fullName evidence="8">O-methyltransferase</fullName>
    </recommendedName>
</protein>
<evidence type="ECO:0000256" key="1">
    <source>
        <dbReference type="ARBA" id="ARBA00022603"/>
    </source>
</evidence>
<keyword evidence="1" id="KW-0489">Methyltransferase</keyword>
<dbReference type="Pfam" id="PF08100">
    <property type="entry name" value="Dimerisation"/>
    <property type="match status" value="1"/>
</dbReference>
<keyword evidence="3" id="KW-0949">S-adenosyl-L-methionine</keyword>
<evidence type="ECO:0000313" key="7">
    <source>
        <dbReference type="Proteomes" id="UP000075766"/>
    </source>
</evidence>
<dbReference type="InterPro" id="IPR016461">
    <property type="entry name" value="COMT-like"/>
</dbReference>
<gene>
    <name evidence="6" type="ORF">AY586_15345</name>
</gene>
<dbReference type="Gene3D" id="1.10.10.10">
    <property type="entry name" value="Winged helix-like DNA-binding domain superfamily/Winged helix DNA-binding domain"/>
    <property type="match status" value="1"/>
</dbReference>
<dbReference type="SUPFAM" id="SSF46785">
    <property type="entry name" value="Winged helix' DNA-binding domain"/>
    <property type="match status" value="1"/>
</dbReference>
<dbReference type="EMBL" id="LSYU01000070">
    <property type="protein sequence ID" value="KXX63969.1"/>
    <property type="molecule type" value="Genomic_DNA"/>
</dbReference>
<proteinExistence type="predicted"/>
<evidence type="ECO:0000259" key="5">
    <source>
        <dbReference type="Pfam" id="PF13649"/>
    </source>
</evidence>
<dbReference type="InterPro" id="IPR041698">
    <property type="entry name" value="Methyltransf_25"/>
</dbReference>
<evidence type="ECO:0000259" key="4">
    <source>
        <dbReference type="Pfam" id="PF08100"/>
    </source>
</evidence>
<dbReference type="InterPro" id="IPR036390">
    <property type="entry name" value="WH_DNA-bd_sf"/>
</dbReference>
<sequence>MDDARSLSSPAVAAMLCELLQGPIRWQLVACGFELGLFARLESPRDGAALATELGLDPTRATLVLDALCAMGLLDKAGGRYALTAASAPYLHDASPRCMRAMLLGMARLRHQGLDRLAALLRAGAAPADTAMPDLTDPDYWARGVAGLRAFHRAVGVEEMLAVITALPEWPRLRRVLDLGAGSEVLGLALAERAERLRVILFDLPGNIPHISAALAEAGPAAARVETRGGDYNHDALGEGHDLVWSAMTLYYAAPDVVTLLRRVRRSLAPGGVFVSYHEGLEGARTAPEAHVVGRLLPALRGQDLSFDRGALVEALFAAGFDQVESRCVPAAFGPMQVDIARCRDGGGRD</sequence>
<comment type="caution">
    <text evidence="6">The sequence shown here is derived from an EMBL/GenBank/DDBJ whole genome shotgun (WGS) entry which is preliminary data.</text>
</comment>
<evidence type="ECO:0008006" key="8">
    <source>
        <dbReference type="Google" id="ProtNLM"/>
    </source>
</evidence>
<dbReference type="RefSeq" id="WP_062276386.1">
    <property type="nucleotide sequence ID" value="NZ_LSYU01000070.1"/>
</dbReference>
<dbReference type="SUPFAM" id="SSF53335">
    <property type="entry name" value="S-adenosyl-L-methionine-dependent methyltransferases"/>
    <property type="match status" value="1"/>
</dbReference>